<dbReference type="EMBL" id="JAACFV010000176">
    <property type="protein sequence ID" value="KAF7503477.1"/>
    <property type="molecule type" value="Genomic_DNA"/>
</dbReference>
<name>A0A8H7A9A1_9EURO</name>
<evidence type="ECO:0000313" key="2">
    <source>
        <dbReference type="Proteomes" id="UP000606974"/>
    </source>
</evidence>
<keyword evidence="2" id="KW-1185">Reference proteome</keyword>
<accession>A0A8H7A9A1</accession>
<reference evidence="1" key="1">
    <citation type="submission" date="2020-02" db="EMBL/GenBank/DDBJ databases">
        <authorList>
            <person name="Palmer J.M."/>
        </authorList>
    </citation>
    <scope>NUCLEOTIDE SEQUENCE</scope>
    <source>
        <strain evidence="1">EPUS1.4</strain>
        <tissue evidence="1">Thallus</tissue>
    </source>
</reference>
<gene>
    <name evidence="1" type="ORF">GJ744_003706</name>
</gene>
<comment type="caution">
    <text evidence="1">The sequence shown here is derived from an EMBL/GenBank/DDBJ whole genome shotgun (WGS) entry which is preliminary data.</text>
</comment>
<proteinExistence type="predicted"/>
<sequence>MDSRNLTKSDEERLYSLEAVKVMVMPKNVEGDFALLAGQAPVSNDKPATMFVITLG</sequence>
<dbReference type="AlphaFoldDB" id="A0A8H7A9A1"/>
<evidence type="ECO:0000313" key="1">
    <source>
        <dbReference type="EMBL" id="KAF7503477.1"/>
    </source>
</evidence>
<protein>
    <submittedName>
        <fullName evidence="1">Uncharacterized protein</fullName>
    </submittedName>
</protein>
<dbReference type="Proteomes" id="UP000606974">
    <property type="component" value="Unassembled WGS sequence"/>
</dbReference>
<organism evidence="1 2">
    <name type="scientific">Endocarpon pusillum</name>
    <dbReference type="NCBI Taxonomy" id="364733"/>
    <lineage>
        <taxon>Eukaryota</taxon>
        <taxon>Fungi</taxon>
        <taxon>Dikarya</taxon>
        <taxon>Ascomycota</taxon>
        <taxon>Pezizomycotina</taxon>
        <taxon>Eurotiomycetes</taxon>
        <taxon>Chaetothyriomycetidae</taxon>
        <taxon>Verrucariales</taxon>
        <taxon>Verrucariaceae</taxon>
        <taxon>Endocarpon</taxon>
    </lineage>
</organism>